<comment type="caution">
    <text evidence="4">The sequence shown here is derived from an EMBL/GenBank/DDBJ whole genome shotgun (WGS) entry which is preliminary data.</text>
</comment>
<keyword evidence="5" id="KW-1185">Reference proteome</keyword>
<dbReference type="GO" id="GO:0051287">
    <property type="term" value="F:NAD binding"/>
    <property type="evidence" value="ECO:0007669"/>
    <property type="project" value="TreeGrafter"/>
</dbReference>
<dbReference type="InterPro" id="IPR040618">
    <property type="entry name" value="Pre-Nudix"/>
</dbReference>
<dbReference type="GO" id="GO:0047631">
    <property type="term" value="F:ADP-ribose diphosphatase activity"/>
    <property type="evidence" value="ECO:0007669"/>
    <property type="project" value="TreeGrafter"/>
</dbReference>
<evidence type="ECO:0000313" key="4">
    <source>
        <dbReference type="EMBL" id="KAF9666534.1"/>
    </source>
</evidence>
<dbReference type="InterPro" id="IPR000086">
    <property type="entry name" value="NUDIX_hydrolase_dom"/>
</dbReference>
<dbReference type="PANTHER" id="PTHR13994:SF30">
    <property type="entry name" value="NUDIX HYDROLASE 10"/>
    <property type="match status" value="1"/>
</dbReference>
<gene>
    <name evidence="4" type="ORF">SADUNF_Sadunf16G0239000</name>
</gene>
<dbReference type="PANTHER" id="PTHR13994">
    <property type="entry name" value="NUDIX HYDROLASE RELATED"/>
    <property type="match status" value="1"/>
</dbReference>
<dbReference type="InterPro" id="IPR003293">
    <property type="entry name" value="Nudix_hydrolase6-like"/>
</dbReference>
<organism evidence="4 5">
    <name type="scientific">Salix dunnii</name>
    <dbReference type="NCBI Taxonomy" id="1413687"/>
    <lineage>
        <taxon>Eukaryota</taxon>
        <taxon>Viridiplantae</taxon>
        <taxon>Streptophyta</taxon>
        <taxon>Embryophyta</taxon>
        <taxon>Tracheophyta</taxon>
        <taxon>Spermatophyta</taxon>
        <taxon>Magnoliopsida</taxon>
        <taxon>eudicotyledons</taxon>
        <taxon>Gunneridae</taxon>
        <taxon>Pentapetalae</taxon>
        <taxon>rosids</taxon>
        <taxon>fabids</taxon>
        <taxon>Malpighiales</taxon>
        <taxon>Salicaceae</taxon>
        <taxon>Saliceae</taxon>
        <taxon>Salix</taxon>
    </lineage>
</organism>
<dbReference type="AlphaFoldDB" id="A0A835JDF7"/>
<proteinExistence type="inferred from homology"/>
<dbReference type="Gene3D" id="3.40.630.30">
    <property type="match status" value="1"/>
</dbReference>
<dbReference type="OrthoDB" id="447842at2759"/>
<dbReference type="Gene3D" id="3.90.79.10">
    <property type="entry name" value="Nucleoside Triphosphate Pyrophosphohydrolase"/>
    <property type="match status" value="1"/>
</dbReference>
<accession>A0A835JDF7</accession>
<dbReference type="CDD" id="cd04670">
    <property type="entry name" value="NUDIX_ASFGF2_Nudt6"/>
    <property type="match status" value="1"/>
</dbReference>
<dbReference type="SUPFAM" id="SSF55811">
    <property type="entry name" value="Nudix"/>
    <property type="match status" value="1"/>
</dbReference>
<dbReference type="Proteomes" id="UP000657918">
    <property type="component" value="Chromosome 16"/>
</dbReference>
<keyword evidence="2" id="KW-0378">Hydrolase</keyword>
<dbReference type="EMBL" id="JADGMS010000016">
    <property type="protein sequence ID" value="KAF9666534.1"/>
    <property type="molecule type" value="Genomic_DNA"/>
</dbReference>
<evidence type="ECO:0000313" key="5">
    <source>
        <dbReference type="Proteomes" id="UP000657918"/>
    </source>
</evidence>
<evidence type="ECO:0000256" key="2">
    <source>
        <dbReference type="ARBA" id="ARBA00022801"/>
    </source>
</evidence>
<name>A0A835JDF7_9ROSI</name>
<dbReference type="GO" id="GO:0035529">
    <property type="term" value="F:NADH pyrophosphatase activity"/>
    <property type="evidence" value="ECO:0007669"/>
    <property type="project" value="TreeGrafter"/>
</dbReference>
<evidence type="ECO:0000256" key="1">
    <source>
        <dbReference type="ARBA" id="ARBA00005582"/>
    </source>
</evidence>
<dbReference type="InterPro" id="IPR015797">
    <property type="entry name" value="NUDIX_hydrolase-like_dom_sf"/>
</dbReference>
<dbReference type="InterPro" id="IPR020084">
    <property type="entry name" value="NUDIX_hydrolase_CS"/>
</dbReference>
<sequence>MVERRHKAYMCRVVFPASNPDFCNFVDLGYEITVVGYKLTLSFFPAMVGSMTVSVNSTPPVDLYANGTVHQAELLSASDDDHGGIIVDMKEPMDPDVFHAKLRASLSLWRQQVFSLTAQLPSEFDLLFNFNDGKGKRGIWIKLPIALVNLVETAVKKGFRYHHAEPNYLMLVYWIPDTPSTIPANASHRVSVGAIVLNDKREVLVVQEKSGKLKGTGVWKIPTGAVDEGEEIFMAAVREVKEETGVDTEFLQILAFRCEVFVAANVFSPGDFLWVEKAASRVSPCSFPIQFGALTCRQWHKSFFEKSDLVFLCRLRPLSFDIQKQDLEIEAAQWMPFEEYAAQPVAQNHDLFTYITDLCLAKEDRDHVGFFPQPSRSTLDDQIGYLYSNVRDSNQSTSADHQ</sequence>
<dbReference type="PROSITE" id="PS00893">
    <property type="entry name" value="NUDIX_BOX"/>
    <property type="match status" value="1"/>
</dbReference>
<comment type="similarity">
    <text evidence="1">Belongs to the Nudix hydrolase family.</text>
</comment>
<dbReference type="Pfam" id="PF18290">
    <property type="entry name" value="Nudix_hydro"/>
    <property type="match status" value="2"/>
</dbReference>
<feature type="domain" description="Nudix hydrolase" evidence="3">
    <location>
        <begin position="187"/>
        <end position="359"/>
    </location>
</feature>
<reference evidence="4 5" key="1">
    <citation type="submission" date="2020-10" db="EMBL/GenBank/DDBJ databases">
        <title>Plant Genome Project.</title>
        <authorList>
            <person name="Zhang R.-G."/>
        </authorList>
    </citation>
    <scope>NUCLEOTIDE SEQUENCE [LARGE SCALE GENOMIC DNA]</scope>
    <source>
        <strain evidence="4">FAFU-HL-1</strain>
        <tissue evidence="4">Leaf</tissue>
    </source>
</reference>
<evidence type="ECO:0000259" key="3">
    <source>
        <dbReference type="PROSITE" id="PS51462"/>
    </source>
</evidence>
<dbReference type="PROSITE" id="PS51462">
    <property type="entry name" value="NUDIX"/>
    <property type="match status" value="1"/>
</dbReference>
<dbReference type="Pfam" id="PF00293">
    <property type="entry name" value="NUDIX"/>
    <property type="match status" value="1"/>
</dbReference>
<protein>
    <recommendedName>
        <fullName evidence="3">Nudix hydrolase domain-containing protein</fullName>
    </recommendedName>
</protein>